<sequence length="214" mass="23407">MLSSALRLLAAAFALSFVTACGSDEMTEIQGKVAQYTSVRLTADLSLLTEAERQMLPLLMEAAQVMDEIYWQEAYGDRGSFMASLSDPDMEVYRTINFGPWDRIGDNEPFVPGVGAKPAGANFYPSDMTREEFEVAAAAAPDGGEALRSLYTLVRRDADGSLMAVPYREAFAEPNARAAEKLREAAALAEDPGLRRYLSLRADALLTDEYQPSD</sequence>
<comment type="caution">
    <text evidence="1">The sequence shown here is derived from an EMBL/GenBank/DDBJ whole genome shotgun (WGS) entry which is preliminary data.</text>
</comment>
<accession>X0SXW4</accession>
<reference evidence="1" key="1">
    <citation type="journal article" date="2014" name="Front. Microbiol.">
        <title>High frequency of phylogenetically diverse reductive dehalogenase-homologous genes in deep subseafloor sedimentary metagenomes.</title>
        <authorList>
            <person name="Kawai M."/>
            <person name="Futagami T."/>
            <person name="Toyoda A."/>
            <person name="Takaki Y."/>
            <person name="Nishi S."/>
            <person name="Hori S."/>
            <person name="Arai W."/>
            <person name="Tsubouchi T."/>
            <person name="Morono Y."/>
            <person name="Uchiyama I."/>
            <person name="Ito T."/>
            <person name="Fujiyama A."/>
            <person name="Inagaki F."/>
            <person name="Takami H."/>
        </authorList>
    </citation>
    <scope>NUCLEOTIDE SEQUENCE</scope>
    <source>
        <strain evidence="1">Expedition CK06-06</strain>
    </source>
</reference>
<proteinExistence type="predicted"/>
<protein>
    <recommendedName>
        <fullName evidence="2">Zn-dependent hydrolase</fullName>
    </recommendedName>
</protein>
<evidence type="ECO:0000313" key="1">
    <source>
        <dbReference type="EMBL" id="GAF86038.1"/>
    </source>
</evidence>
<feature type="non-terminal residue" evidence="1">
    <location>
        <position position="214"/>
    </location>
</feature>
<dbReference type="AlphaFoldDB" id="X0SXW4"/>
<dbReference type="EMBL" id="BARS01018847">
    <property type="protein sequence ID" value="GAF86038.1"/>
    <property type="molecule type" value="Genomic_DNA"/>
</dbReference>
<dbReference type="PROSITE" id="PS51257">
    <property type="entry name" value="PROKAR_LIPOPROTEIN"/>
    <property type="match status" value="1"/>
</dbReference>
<evidence type="ECO:0008006" key="2">
    <source>
        <dbReference type="Google" id="ProtNLM"/>
    </source>
</evidence>
<gene>
    <name evidence="1" type="ORF">S01H1_30614</name>
</gene>
<name>X0SXW4_9ZZZZ</name>
<organism evidence="1">
    <name type="scientific">marine sediment metagenome</name>
    <dbReference type="NCBI Taxonomy" id="412755"/>
    <lineage>
        <taxon>unclassified sequences</taxon>
        <taxon>metagenomes</taxon>
        <taxon>ecological metagenomes</taxon>
    </lineage>
</organism>